<dbReference type="SUPFAM" id="SSF53067">
    <property type="entry name" value="Actin-like ATPase domain"/>
    <property type="match status" value="2"/>
</dbReference>
<dbReference type="Gene3D" id="3.30.420.40">
    <property type="match status" value="2"/>
</dbReference>
<evidence type="ECO:0000256" key="1">
    <source>
        <dbReference type="RuleBase" id="RU000487"/>
    </source>
</evidence>
<protein>
    <submittedName>
        <fullName evidence="2">Actin family protein</fullName>
    </submittedName>
</protein>
<comment type="similarity">
    <text evidence="1">Belongs to the actin family.</text>
</comment>
<dbReference type="VEuPathDB" id="TrichDB:TRFO_01214"/>
<dbReference type="Pfam" id="PF00022">
    <property type="entry name" value="Actin"/>
    <property type="match status" value="1"/>
</dbReference>
<sequence length="360" mass="39008">MIADPILVIDFGSGFVKAGFAGNDAPSLIFPTVVGKPHRHIKAAAGGSDTLIGEAAQANPEVIPTYPIERSVVKNWQNMSSLISYIYQTLDLKDENNNVLIARPSGVDTKQLEKLTEEFLETLRSPSISFISSATLSLLSTGRVTGIVAECGYGVTNVVPIFESFGLEHARITSDLGGCDVDAYLKTLLKKIGMTENDNNAVREVKEQLCYVQSTPDQPEPDPTPYEPPSGNRLMIGAEKHIAAEVLFEPSRNGGSMLGISQALATSIGRCDKYLRRDLLNNVVISGGSTMFPGMAERVEYDVSEATQALAKVIAAPERKNGAWVGGSIFASTPVFEQFQIKKADWETQGAKIFRQKSFM</sequence>
<keyword evidence="3" id="KW-1185">Reference proteome</keyword>
<dbReference type="RefSeq" id="XP_068364383.1">
    <property type="nucleotide sequence ID" value="XM_068489972.1"/>
</dbReference>
<dbReference type="EMBL" id="MLAK01000593">
    <property type="protein sequence ID" value="OHT11247.1"/>
    <property type="molecule type" value="Genomic_DNA"/>
</dbReference>
<dbReference type="Gene3D" id="3.90.640.10">
    <property type="entry name" value="Actin, Chain A, domain 4"/>
    <property type="match status" value="1"/>
</dbReference>
<evidence type="ECO:0000313" key="3">
    <source>
        <dbReference type="Proteomes" id="UP000179807"/>
    </source>
</evidence>
<comment type="caution">
    <text evidence="2">The sequence shown here is derived from an EMBL/GenBank/DDBJ whole genome shotgun (WGS) entry which is preliminary data.</text>
</comment>
<dbReference type="Proteomes" id="UP000179807">
    <property type="component" value="Unassembled WGS sequence"/>
</dbReference>
<dbReference type="GeneID" id="94824676"/>
<dbReference type="PRINTS" id="PR00190">
    <property type="entry name" value="ACTIN"/>
</dbReference>
<dbReference type="InterPro" id="IPR043129">
    <property type="entry name" value="ATPase_NBD"/>
</dbReference>
<name>A0A1J4KIS4_9EUKA</name>
<gene>
    <name evidence="2" type="ORF">TRFO_01214</name>
</gene>
<reference evidence="2" key="1">
    <citation type="submission" date="2016-10" db="EMBL/GenBank/DDBJ databases">
        <authorList>
            <person name="Benchimol M."/>
            <person name="Almeida L.G."/>
            <person name="Vasconcelos A.T."/>
            <person name="Perreira-Neves A."/>
            <person name="Rosa I.A."/>
            <person name="Tasca T."/>
            <person name="Bogo M.R."/>
            <person name="de Souza W."/>
        </authorList>
    </citation>
    <scope>NUCLEOTIDE SEQUENCE [LARGE SCALE GENOMIC DNA]</scope>
    <source>
        <strain evidence="2">K</strain>
    </source>
</reference>
<dbReference type="InterPro" id="IPR004000">
    <property type="entry name" value="Actin"/>
</dbReference>
<organism evidence="2 3">
    <name type="scientific">Tritrichomonas foetus</name>
    <dbReference type="NCBI Taxonomy" id="1144522"/>
    <lineage>
        <taxon>Eukaryota</taxon>
        <taxon>Metamonada</taxon>
        <taxon>Parabasalia</taxon>
        <taxon>Tritrichomonadida</taxon>
        <taxon>Tritrichomonadidae</taxon>
        <taxon>Tritrichomonas</taxon>
    </lineage>
</organism>
<proteinExistence type="inferred from homology"/>
<dbReference type="FunFam" id="3.30.420.40:FF:000050">
    <property type="entry name" value="Actin, alpha skeletal muscle"/>
    <property type="match status" value="1"/>
</dbReference>
<accession>A0A1J4KIS4</accession>
<dbReference type="AlphaFoldDB" id="A0A1J4KIS4"/>
<dbReference type="SMART" id="SM00268">
    <property type="entry name" value="ACTIN"/>
    <property type="match status" value="1"/>
</dbReference>
<dbReference type="OrthoDB" id="10261822at2759"/>
<dbReference type="PANTHER" id="PTHR11937">
    <property type="entry name" value="ACTIN"/>
    <property type="match status" value="1"/>
</dbReference>
<evidence type="ECO:0000313" key="2">
    <source>
        <dbReference type="EMBL" id="OHT11247.1"/>
    </source>
</evidence>